<sequence length="226" mass="23046">MFALLIAAALFAPSPPPEAEKRLMLTGFDRVRIDGPFSVTVTAGSSASGRVVGDPAAIDAVQVRVDGQTLVVTPTRDDRGRPAQASARPLAIEVSSDRIVGAAVRGAGRLRVDRMAGPRVDVALTGDGTIEVGMIDTAQFSAMVIGAGKLTLAGRGGQGRFMVNGPGTVDAANLAIDTLLVRSEGAGGGAYRARYTADVTALGSGAVRVEGTPRCRTQGTATVRCG</sequence>
<evidence type="ECO:0000259" key="1">
    <source>
        <dbReference type="Pfam" id="PF10988"/>
    </source>
</evidence>
<dbReference type="AlphaFoldDB" id="A0A2W4ZG37"/>
<reference evidence="2 3" key="1">
    <citation type="submission" date="2017-08" db="EMBL/GenBank/DDBJ databases">
        <title>Infants hospitalized years apart are colonized by the same room-sourced microbial strains.</title>
        <authorList>
            <person name="Brooks B."/>
            <person name="Olm M.R."/>
            <person name="Firek B.A."/>
            <person name="Baker R."/>
            <person name="Thomas B.C."/>
            <person name="Morowitz M.J."/>
            <person name="Banfield J.F."/>
        </authorList>
    </citation>
    <scope>NUCLEOTIDE SEQUENCE [LARGE SCALE GENOMIC DNA]</scope>
    <source>
        <strain evidence="2">S2_018_000_R3_110</strain>
    </source>
</reference>
<name>A0A2W4ZG37_9SPHN</name>
<comment type="caution">
    <text evidence="2">The sequence shown here is derived from an EMBL/GenBank/DDBJ whole genome shotgun (WGS) entry which is preliminary data.</text>
</comment>
<dbReference type="Pfam" id="PF10988">
    <property type="entry name" value="DUF2807"/>
    <property type="match status" value="1"/>
</dbReference>
<dbReference type="Proteomes" id="UP000248614">
    <property type="component" value="Unassembled WGS sequence"/>
</dbReference>
<dbReference type="InterPro" id="IPR021255">
    <property type="entry name" value="DUF2807"/>
</dbReference>
<dbReference type="Gene3D" id="2.160.20.120">
    <property type="match status" value="1"/>
</dbReference>
<evidence type="ECO:0000313" key="3">
    <source>
        <dbReference type="Proteomes" id="UP000248614"/>
    </source>
</evidence>
<proteinExistence type="predicted"/>
<evidence type="ECO:0000313" key="2">
    <source>
        <dbReference type="EMBL" id="PZO79622.1"/>
    </source>
</evidence>
<accession>A0A2W4ZG37</accession>
<feature type="domain" description="Putative auto-transporter adhesin head GIN" evidence="1">
    <location>
        <begin position="28"/>
        <end position="213"/>
    </location>
</feature>
<dbReference type="EMBL" id="QFNF01000007">
    <property type="protein sequence ID" value="PZO79622.1"/>
    <property type="molecule type" value="Genomic_DNA"/>
</dbReference>
<gene>
    <name evidence="2" type="ORF">DI632_04695</name>
</gene>
<protein>
    <submittedName>
        <fullName evidence="2">DUF2807 domain-containing protein</fullName>
    </submittedName>
</protein>
<organism evidence="2 3">
    <name type="scientific">Sphingomonas hengshuiensis</name>
    <dbReference type="NCBI Taxonomy" id="1609977"/>
    <lineage>
        <taxon>Bacteria</taxon>
        <taxon>Pseudomonadati</taxon>
        <taxon>Pseudomonadota</taxon>
        <taxon>Alphaproteobacteria</taxon>
        <taxon>Sphingomonadales</taxon>
        <taxon>Sphingomonadaceae</taxon>
        <taxon>Sphingomonas</taxon>
    </lineage>
</organism>